<dbReference type="InterPro" id="IPR005615">
    <property type="entry name" value="Glutathione_synthase"/>
</dbReference>
<sequence length="80" mass="8750">MTLSRGRTLDSSVVKQWCTKPEPLCLGLLRSDLMLETTCLKKGVAVVCEPYCCWKQVEINTIASGFGWLGPSSSAIQRSA</sequence>
<evidence type="ECO:0000313" key="1">
    <source>
        <dbReference type="EMBL" id="CAD7433629.1"/>
    </source>
</evidence>
<gene>
    <name evidence="1" type="ORF">TMSB3V08_LOCUS10299</name>
</gene>
<dbReference type="Pfam" id="PF03917">
    <property type="entry name" value="GSH_synth_ATP"/>
    <property type="match status" value="1"/>
</dbReference>
<name>A0A7R9HSY3_9NEOP</name>
<dbReference type="Gene3D" id="3.30.470.20">
    <property type="entry name" value="ATP-grasp fold, B domain"/>
    <property type="match status" value="1"/>
</dbReference>
<dbReference type="SUPFAM" id="SSF56059">
    <property type="entry name" value="Glutathione synthetase ATP-binding domain-like"/>
    <property type="match status" value="1"/>
</dbReference>
<dbReference type="GO" id="GO:0005524">
    <property type="term" value="F:ATP binding"/>
    <property type="evidence" value="ECO:0007669"/>
    <property type="project" value="InterPro"/>
</dbReference>
<protein>
    <submittedName>
        <fullName evidence="1">Uncharacterized protein</fullName>
    </submittedName>
</protein>
<accession>A0A7R9HSY3</accession>
<reference evidence="1" key="1">
    <citation type="submission" date="2020-11" db="EMBL/GenBank/DDBJ databases">
        <authorList>
            <person name="Tran Van P."/>
        </authorList>
    </citation>
    <scope>NUCLEOTIDE SEQUENCE</scope>
</reference>
<dbReference type="AlphaFoldDB" id="A0A7R9HSY3"/>
<dbReference type="GO" id="GO:0004363">
    <property type="term" value="F:glutathione synthase activity"/>
    <property type="evidence" value="ECO:0007669"/>
    <property type="project" value="InterPro"/>
</dbReference>
<organism evidence="1">
    <name type="scientific">Timema monikensis</name>
    <dbReference type="NCBI Taxonomy" id="170555"/>
    <lineage>
        <taxon>Eukaryota</taxon>
        <taxon>Metazoa</taxon>
        <taxon>Ecdysozoa</taxon>
        <taxon>Arthropoda</taxon>
        <taxon>Hexapoda</taxon>
        <taxon>Insecta</taxon>
        <taxon>Pterygota</taxon>
        <taxon>Neoptera</taxon>
        <taxon>Polyneoptera</taxon>
        <taxon>Phasmatodea</taxon>
        <taxon>Timematodea</taxon>
        <taxon>Timematoidea</taxon>
        <taxon>Timematidae</taxon>
        <taxon>Timema</taxon>
    </lineage>
</organism>
<dbReference type="EMBL" id="OB796621">
    <property type="protein sequence ID" value="CAD7433629.1"/>
    <property type="molecule type" value="Genomic_DNA"/>
</dbReference>
<proteinExistence type="predicted"/>